<dbReference type="GeneID" id="97496877"/>
<dbReference type="Gene3D" id="1.10.10.10">
    <property type="entry name" value="Winged helix-like DNA-binding domain superfamily/Winged helix DNA-binding domain"/>
    <property type="match status" value="1"/>
</dbReference>
<evidence type="ECO:0000259" key="1">
    <source>
        <dbReference type="PROSITE" id="PS51071"/>
    </source>
</evidence>
<dbReference type="InterPro" id="IPR009057">
    <property type="entry name" value="Homeodomain-like_sf"/>
</dbReference>
<dbReference type="SUPFAM" id="SSF46689">
    <property type="entry name" value="Homeodomain-like"/>
    <property type="match status" value="1"/>
</dbReference>
<evidence type="ECO:0000313" key="3">
    <source>
        <dbReference type="Proteomes" id="UP000186096"/>
    </source>
</evidence>
<dbReference type="InterPro" id="IPR036388">
    <property type="entry name" value="WH-like_DNA-bd_sf"/>
</dbReference>
<protein>
    <submittedName>
        <fullName evidence="2">Transcriptional regulator, RpiR family</fullName>
    </submittedName>
</protein>
<dbReference type="SUPFAM" id="SSF53697">
    <property type="entry name" value="SIS domain"/>
    <property type="match status" value="1"/>
</dbReference>
<dbReference type="InterPro" id="IPR047640">
    <property type="entry name" value="RpiR-like"/>
</dbReference>
<dbReference type="Gene3D" id="3.40.50.10490">
    <property type="entry name" value="Glucose-6-phosphate isomerase like protein, domain 1"/>
    <property type="match status" value="1"/>
</dbReference>
<dbReference type="EMBL" id="FTNI01000036">
    <property type="protein sequence ID" value="SIS19195.1"/>
    <property type="molecule type" value="Genomic_DNA"/>
</dbReference>
<organism evidence="2 3">
    <name type="scientific">Microbispora rosea</name>
    <dbReference type="NCBI Taxonomy" id="58117"/>
    <lineage>
        <taxon>Bacteria</taxon>
        <taxon>Bacillati</taxon>
        <taxon>Actinomycetota</taxon>
        <taxon>Actinomycetes</taxon>
        <taxon>Streptosporangiales</taxon>
        <taxon>Streptosporangiaceae</taxon>
        <taxon>Microbispora</taxon>
    </lineage>
</organism>
<dbReference type="Pfam" id="PF01418">
    <property type="entry name" value="HTH_6"/>
    <property type="match status" value="1"/>
</dbReference>
<evidence type="ECO:0000313" key="2">
    <source>
        <dbReference type="EMBL" id="SIS19195.1"/>
    </source>
</evidence>
<dbReference type="GO" id="GO:0003700">
    <property type="term" value="F:DNA-binding transcription factor activity"/>
    <property type="evidence" value="ECO:0007669"/>
    <property type="project" value="InterPro"/>
</dbReference>
<proteinExistence type="predicted"/>
<dbReference type="GO" id="GO:1901135">
    <property type="term" value="P:carbohydrate derivative metabolic process"/>
    <property type="evidence" value="ECO:0007669"/>
    <property type="project" value="InterPro"/>
</dbReference>
<sequence length="296" mass="32336">MRHVPEPGRPLAVLDAARIVANLRALFDGHRLSPSQRRIARYLLDNAQEAVFFTSADLAERAGVSQPSVTRFAAALGFRGFPEFREALRTSVFGDRPPAQTDDRHNEIQELVTSEIRDLERLRDGLADPGQLRRVAGQLAGSSPLLVMGLRISAPLAHLFGYLAEKVLPDVRVLDVPGSIMEDRLSRAAESGAAWVLAIGLPRYPRELEQGLVWARRVRLKIALVTDQPVGRLTDLADEVLLAPVSSGFAFDSHAGPTVLCTALLHTMLDALAAEGQARLEAFDDRAAERQVFLTG</sequence>
<accession>A0A1N7H2X9</accession>
<dbReference type="PANTHER" id="PTHR30514:SF18">
    <property type="entry name" value="RPIR-FAMILY TRANSCRIPTIONAL REGULATOR"/>
    <property type="match status" value="1"/>
</dbReference>
<dbReference type="PANTHER" id="PTHR30514">
    <property type="entry name" value="GLUCOKINASE"/>
    <property type="match status" value="1"/>
</dbReference>
<dbReference type="RefSeq" id="WP_030511114.1">
    <property type="nucleotide sequence ID" value="NZ_CP192071.1"/>
</dbReference>
<dbReference type="GO" id="GO:0003677">
    <property type="term" value="F:DNA binding"/>
    <property type="evidence" value="ECO:0007669"/>
    <property type="project" value="InterPro"/>
</dbReference>
<name>A0A1N7H2X9_9ACTN</name>
<gene>
    <name evidence="2" type="ORF">SAMN05421833_13613</name>
</gene>
<dbReference type="InterPro" id="IPR046348">
    <property type="entry name" value="SIS_dom_sf"/>
</dbReference>
<dbReference type="GO" id="GO:0097367">
    <property type="term" value="F:carbohydrate derivative binding"/>
    <property type="evidence" value="ECO:0007669"/>
    <property type="project" value="InterPro"/>
</dbReference>
<dbReference type="STRING" id="58117.SAMN05421833_13613"/>
<dbReference type="InterPro" id="IPR000281">
    <property type="entry name" value="HTH_RpiR"/>
</dbReference>
<dbReference type="PROSITE" id="PS51071">
    <property type="entry name" value="HTH_RPIR"/>
    <property type="match status" value="1"/>
</dbReference>
<dbReference type="AlphaFoldDB" id="A0A1N7H2X9"/>
<dbReference type="Proteomes" id="UP000186096">
    <property type="component" value="Unassembled WGS sequence"/>
</dbReference>
<dbReference type="OrthoDB" id="4293777at2"/>
<reference evidence="3" key="1">
    <citation type="submission" date="2017-01" db="EMBL/GenBank/DDBJ databases">
        <authorList>
            <person name="Varghese N."/>
            <person name="Submissions S."/>
        </authorList>
    </citation>
    <scope>NUCLEOTIDE SEQUENCE [LARGE SCALE GENOMIC DNA]</scope>
    <source>
        <strain evidence="3">ATCC 12950</strain>
    </source>
</reference>
<feature type="domain" description="HTH rpiR-type" evidence="1">
    <location>
        <begin position="19"/>
        <end position="95"/>
    </location>
</feature>
<keyword evidence="3" id="KW-1185">Reference proteome</keyword>